<dbReference type="Proteomes" id="UP000597444">
    <property type="component" value="Unassembled WGS sequence"/>
</dbReference>
<organism evidence="2 3">
    <name type="scientific">Reticulibacter mediterranei</name>
    <dbReference type="NCBI Taxonomy" id="2778369"/>
    <lineage>
        <taxon>Bacteria</taxon>
        <taxon>Bacillati</taxon>
        <taxon>Chloroflexota</taxon>
        <taxon>Ktedonobacteria</taxon>
        <taxon>Ktedonobacterales</taxon>
        <taxon>Reticulibacteraceae</taxon>
        <taxon>Reticulibacter</taxon>
    </lineage>
</organism>
<sequence length="65" mass="6916">MNNPTTILLKVVALAGGAVVGALLSRWVDELISKQAQSQSEYDKARYAQGLGPITPQSSAKEQSE</sequence>
<dbReference type="RefSeq" id="WP_220202684.1">
    <property type="nucleotide sequence ID" value="NZ_BNJK01000001.1"/>
</dbReference>
<accession>A0A8J3N112</accession>
<keyword evidence="1" id="KW-0472">Membrane</keyword>
<evidence type="ECO:0000313" key="3">
    <source>
        <dbReference type="Proteomes" id="UP000597444"/>
    </source>
</evidence>
<evidence type="ECO:0000313" key="2">
    <source>
        <dbReference type="EMBL" id="GHO91810.1"/>
    </source>
</evidence>
<protein>
    <submittedName>
        <fullName evidence="2">Uncharacterized protein</fullName>
    </submittedName>
</protein>
<evidence type="ECO:0000256" key="1">
    <source>
        <dbReference type="SAM" id="Phobius"/>
    </source>
</evidence>
<keyword evidence="1" id="KW-0812">Transmembrane</keyword>
<keyword evidence="3" id="KW-1185">Reference proteome</keyword>
<keyword evidence="1" id="KW-1133">Transmembrane helix</keyword>
<comment type="caution">
    <text evidence="2">The sequence shown here is derived from an EMBL/GenBank/DDBJ whole genome shotgun (WGS) entry which is preliminary data.</text>
</comment>
<feature type="transmembrane region" description="Helical" evidence="1">
    <location>
        <begin position="6"/>
        <end position="24"/>
    </location>
</feature>
<dbReference type="EMBL" id="BNJK01000001">
    <property type="protein sequence ID" value="GHO91810.1"/>
    <property type="molecule type" value="Genomic_DNA"/>
</dbReference>
<proteinExistence type="predicted"/>
<dbReference type="AlphaFoldDB" id="A0A8J3N112"/>
<reference evidence="2" key="1">
    <citation type="submission" date="2020-10" db="EMBL/GenBank/DDBJ databases">
        <title>Taxonomic study of unclassified bacteria belonging to the class Ktedonobacteria.</title>
        <authorList>
            <person name="Yabe S."/>
            <person name="Wang C.M."/>
            <person name="Zheng Y."/>
            <person name="Sakai Y."/>
            <person name="Cavaletti L."/>
            <person name="Monciardini P."/>
            <person name="Donadio S."/>
        </authorList>
    </citation>
    <scope>NUCLEOTIDE SEQUENCE</scope>
    <source>
        <strain evidence="2">ID150040</strain>
    </source>
</reference>
<name>A0A8J3N112_9CHLR</name>
<gene>
    <name evidence="2" type="ORF">KSF_018580</name>
</gene>